<feature type="compositionally biased region" description="Polar residues" evidence="1">
    <location>
        <begin position="332"/>
        <end position="342"/>
    </location>
</feature>
<feature type="compositionally biased region" description="Low complexity" evidence="1">
    <location>
        <begin position="27"/>
        <end position="83"/>
    </location>
</feature>
<feature type="region of interest" description="Disordered" evidence="1">
    <location>
        <begin position="1"/>
        <end position="240"/>
    </location>
</feature>
<evidence type="ECO:0000313" key="3">
    <source>
        <dbReference type="Proteomes" id="UP000031575"/>
    </source>
</evidence>
<feature type="compositionally biased region" description="Basic and acidic residues" evidence="1">
    <location>
        <begin position="194"/>
        <end position="205"/>
    </location>
</feature>
<proteinExistence type="predicted"/>
<dbReference type="AlphaFoldDB" id="A0A0C2IVN5"/>
<gene>
    <name evidence="2" type="ORF">SPBR_02535</name>
</gene>
<organism evidence="2 3">
    <name type="scientific">Sporothrix brasiliensis 5110</name>
    <dbReference type="NCBI Taxonomy" id="1398154"/>
    <lineage>
        <taxon>Eukaryota</taxon>
        <taxon>Fungi</taxon>
        <taxon>Dikarya</taxon>
        <taxon>Ascomycota</taxon>
        <taxon>Pezizomycotina</taxon>
        <taxon>Sordariomycetes</taxon>
        <taxon>Sordariomycetidae</taxon>
        <taxon>Ophiostomatales</taxon>
        <taxon>Ophiostomataceae</taxon>
        <taxon>Sporothrix</taxon>
    </lineage>
</organism>
<reference evidence="2 3" key="1">
    <citation type="journal article" date="2014" name="BMC Genomics">
        <title>Comparative genomics of the major fungal agents of human and animal Sporotrichosis: Sporothrix schenckii and Sporothrix brasiliensis.</title>
        <authorList>
            <person name="Teixeira M.M."/>
            <person name="de Almeida L.G."/>
            <person name="Kubitschek-Barreira P."/>
            <person name="Alves F.L."/>
            <person name="Kioshima E.S."/>
            <person name="Abadio A.K."/>
            <person name="Fernandes L."/>
            <person name="Derengowski L.S."/>
            <person name="Ferreira K.S."/>
            <person name="Souza R.C."/>
            <person name="Ruiz J.C."/>
            <person name="de Andrade N.C."/>
            <person name="Paes H.C."/>
            <person name="Nicola A.M."/>
            <person name="Albuquerque P."/>
            <person name="Gerber A.L."/>
            <person name="Martins V.P."/>
            <person name="Peconick L.D."/>
            <person name="Neto A.V."/>
            <person name="Chaucanez C.B."/>
            <person name="Silva P.A."/>
            <person name="Cunha O.L."/>
            <person name="de Oliveira F.F."/>
            <person name="dos Santos T.C."/>
            <person name="Barros A.L."/>
            <person name="Soares M.A."/>
            <person name="de Oliveira L.M."/>
            <person name="Marini M.M."/>
            <person name="Villalobos-Duno H."/>
            <person name="Cunha M.M."/>
            <person name="de Hoog S."/>
            <person name="da Silveira J.F."/>
            <person name="Henrissat B."/>
            <person name="Nino-Vega G.A."/>
            <person name="Cisalpino P.S."/>
            <person name="Mora-Montes H.M."/>
            <person name="Almeida S.R."/>
            <person name="Stajich J.E."/>
            <person name="Lopes-Bezerra L.M."/>
            <person name="Vasconcelos A.T."/>
            <person name="Felipe M.S."/>
        </authorList>
    </citation>
    <scope>NUCLEOTIDE SEQUENCE [LARGE SCALE GENOMIC DNA]</scope>
    <source>
        <strain evidence="2 3">5110</strain>
    </source>
</reference>
<evidence type="ECO:0000256" key="1">
    <source>
        <dbReference type="SAM" id="MobiDB-lite"/>
    </source>
</evidence>
<feature type="compositionally biased region" description="Polar residues" evidence="1">
    <location>
        <begin position="172"/>
        <end position="187"/>
    </location>
</feature>
<dbReference type="EMBL" id="AWTV01000006">
    <property type="protein sequence ID" value="KIH93181.1"/>
    <property type="molecule type" value="Genomic_DNA"/>
</dbReference>
<feature type="compositionally biased region" description="Low complexity" evidence="1">
    <location>
        <begin position="104"/>
        <end position="142"/>
    </location>
</feature>
<dbReference type="VEuPathDB" id="FungiDB:SPBR_02535"/>
<feature type="compositionally biased region" description="Low complexity" evidence="1">
    <location>
        <begin position="207"/>
        <end position="220"/>
    </location>
</feature>
<name>A0A0C2IVN5_9PEZI</name>
<evidence type="ECO:0000313" key="2">
    <source>
        <dbReference type="EMBL" id="KIH93181.1"/>
    </source>
</evidence>
<dbReference type="Proteomes" id="UP000031575">
    <property type="component" value="Unassembled WGS sequence"/>
</dbReference>
<dbReference type="GeneID" id="63675759"/>
<dbReference type="RefSeq" id="XP_040621191.1">
    <property type="nucleotide sequence ID" value="XM_040760838.1"/>
</dbReference>
<dbReference type="HOGENOM" id="CLU_527950_0_0_1"/>
<comment type="caution">
    <text evidence="2">The sequence shown here is derived from an EMBL/GenBank/DDBJ whole genome shotgun (WGS) entry which is preliminary data.</text>
</comment>
<feature type="compositionally biased region" description="Basic residues" evidence="1">
    <location>
        <begin position="84"/>
        <end position="93"/>
    </location>
</feature>
<keyword evidence="3" id="KW-1185">Reference proteome</keyword>
<feature type="region of interest" description="Disordered" evidence="1">
    <location>
        <begin position="316"/>
        <end position="378"/>
    </location>
</feature>
<dbReference type="OrthoDB" id="4847568at2759"/>
<accession>A0A0C2IVN5</accession>
<sequence>MAPRGRPPGRKNGGSLGAVQLQSNRKSTPASTPKAASKAATTPATAPTKKTTTALATSTNATPATAAATPQAATPQATPVGRKSAAKKGKPARPAKGTPRSMNATPASAAAVAEAAASATAAPAAVPTDTPATPATPAAPAEIRVAPISEILATGPIPEPTEPATERDVVSLDSTADKQPNGTSHAAEQSVLPDESRIDDNDKETSVVADDPPTTTTPAVRRARGRPPNSSRIGKHGPLGYTSANVDLDAITYRQLSEDIKAYEVDLDFCQAQLDQPDLTPQESRTLQLRRLDLSHQVRHCRHRQETLEAQRALHGGRPLTDPVPHAPRVSTAGTGTLLTNGSGIGSGRRPVSNKRPLSATGFDHSDIGIGAGGPSKRARAASEVSLQDTISMRSSGSPVPVVNGIGHGQESNGGDHDDNQSDVEMVAHYTGGHNRGRSHSSMGSHNDSYLGKAEVDDSTAMAEKGASDGNGFWKCRLCVSAKYQDAKKHLRQPANPSLWPLRRTGRLMTHCLAMHVEHTPEERCMELGDALDHNRGPFEYWRRQKNVDVSIPNVIAMLKSGSFPDKLAKHNEGAAKFLAERKSSGAVV</sequence>
<protein>
    <submittedName>
        <fullName evidence="2">Uncharacterized protein</fullName>
    </submittedName>
</protein>